<feature type="transmembrane region" description="Helical" evidence="1">
    <location>
        <begin position="341"/>
        <end position="362"/>
    </location>
</feature>
<dbReference type="Pfam" id="PF05226">
    <property type="entry name" value="CHASE2"/>
    <property type="match status" value="1"/>
</dbReference>
<evidence type="ECO:0000256" key="1">
    <source>
        <dbReference type="SAM" id="Phobius"/>
    </source>
</evidence>
<proteinExistence type="predicted"/>
<accession>A0A6N9TG53</accession>
<dbReference type="SMART" id="SM01080">
    <property type="entry name" value="CHASE2"/>
    <property type="match status" value="1"/>
</dbReference>
<protein>
    <submittedName>
        <fullName evidence="3">CHASE2 domain-containing protein</fullName>
    </submittedName>
</protein>
<feature type="transmembrane region" description="Helical" evidence="1">
    <location>
        <begin position="383"/>
        <end position="405"/>
    </location>
</feature>
<dbReference type="EMBL" id="JAAAWO010000007">
    <property type="protein sequence ID" value="NDW16101.1"/>
    <property type="molecule type" value="Genomic_DNA"/>
</dbReference>
<name>A0A6N9TG53_9ALTE</name>
<evidence type="ECO:0000313" key="4">
    <source>
        <dbReference type="Proteomes" id="UP000471381"/>
    </source>
</evidence>
<evidence type="ECO:0000313" key="3">
    <source>
        <dbReference type="EMBL" id="NDW16101.1"/>
    </source>
</evidence>
<dbReference type="Proteomes" id="UP000471381">
    <property type="component" value="Unassembled WGS sequence"/>
</dbReference>
<organism evidence="3 4">
    <name type="scientific">Alteromonas genovensis</name>
    <dbReference type="NCBI Taxonomy" id="471225"/>
    <lineage>
        <taxon>Bacteria</taxon>
        <taxon>Pseudomonadati</taxon>
        <taxon>Pseudomonadota</taxon>
        <taxon>Gammaproteobacteria</taxon>
        <taxon>Alteromonadales</taxon>
        <taxon>Alteromonadaceae</taxon>
        <taxon>Alteromonas/Salinimonas group</taxon>
        <taxon>Alteromonas</taxon>
    </lineage>
</organism>
<keyword evidence="4" id="KW-1185">Reference proteome</keyword>
<evidence type="ECO:0000259" key="2">
    <source>
        <dbReference type="SMART" id="SM01080"/>
    </source>
</evidence>
<gene>
    <name evidence="3" type="ORF">GTQ48_11280</name>
</gene>
<dbReference type="RefSeq" id="WP_163106792.1">
    <property type="nucleotide sequence ID" value="NZ_JAAAWO010000007.1"/>
</dbReference>
<feature type="transmembrane region" description="Helical" evidence="1">
    <location>
        <begin position="411"/>
        <end position="432"/>
    </location>
</feature>
<keyword evidence="1" id="KW-1133">Transmembrane helix</keyword>
<feature type="domain" description="CHASE2" evidence="2">
    <location>
        <begin position="56"/>
        <end position="362"/>
    </location>
</feature>
<sequence length="450" mass="50768">MDIIIKALVLYFIAFAESRHWGRLGLWIRSVALVFLILLDPFKITTATDNASADILNRVNALYYSSKGQDEIVVVLINDDYLNNNGLSWPLSYVQQAGLFKRILSYEPKGLFVDLLYTHDRSARGDSPEPLANIFNRYSSRVPIYLPRVNNSALSGSNFFSSTDPVIVQWDGYDSYYPSQIDSLSTPAFALYSQYCNGDSQCSIPEAPPPIALQWGMELSSAQYSLTNNASCMSEQYTLTIMSQILLSEVFWKFVPEWRQRCAYSTTLPPDYLSATKSEDKKILKDLLKDKFVMVGALIQGARDEVYSPVHGKVAGVYFHAMALDNLITYKEQYFRPAPTVLGSIDLADITDCLLFLLVFMWREKVAERQSESKTIGASDKRFIAVSAIILVVLLLAVVIVFSYLLNFEPINWVAQLTLILSIFAVKIRLFTPLKTSITYLKGLTKEKIV</sequence>
<reference evidence="3 4" key="1">
    <citation type="submission" date="2020-01" db="EMBL/GenBank/DDBJ databases">
        <title>Genomes of bacteria type strains.</title>
        <authorList>
            <person name="Chen J."/>
            <person name="Zhu S."/>
            <person name="Yang J."/>
        </authorList>
    </citation>
    <scope>NUCLEOTIDE SEQUENCE [LARGE SCALE GENOMIC DNA]</scope>
    <source>
        <strain evidence="3 4">LMG 24078</strain>
    </source>
</reference>
<keyword evidence="1" id="KW-0472">Membrane</keyword>
<dbReference type="AlphaFoldDB" id="A0A6N9TG53"/>
<dbReference type="InterPro" id="IPR007890">
    <property type="entry name" value="CHASE2"/>
</dbReference>
<keyword evidence="1" id="KW-0812">Transmembrane</keyword>
<comment type="caution">
    <text evidence="3">The sequence shown here is derived from an EMBL/GenBank/DDBJ whole genome shotgun (WGS) entry which is preliminary data.</text>
</comment>